<evidence type="ECO:0000313" key="3">
    <source>
        <dbReference type="Proteomes" id="UP000181909"/>
    </source>
</evidence>
<organism evidence="2 3">
    <name type="scientific">Streptomyces atratus</name>
    <dbReference type="NCBI Taxonomy" id="1893"/>
    <lineage>
        <taxon>Bacteria</taxon>
        <taxon>Bacillati</taxon>
        <taxon>Actinomycetota</taxon>
        <taxon>Actinomycetes</taxon>
        <taxon>Kitasatosporales</taxon>
        <taxon>Streptomycetaceae</taxon>
        <taxon>Streptomyces</taxon>
    </lineage>
</organism>
<protein>
    <submittedName>
        <fullName evidence="2">Uncharacterized protein</fullName>
    </submittedName>
</protein>
<sequence length="116" mass="12581">MPARHVPAVLSFEDNHEEADSEMMRRGVTVRSVVAREWLEHPATAGVLASCVAQGRHISVTDRLPITDAADASPAQGTGVRVDGTEAKPDVNKEPDGSYTLVDSTRAMYPQTDRPR</sequence>
<name>A0A1K1YX59_STRAR</name>
<accession>A0A1K1YX59</accession>
<gene>
    <name evidence="2" type="ORF">SAMN02787144_100536</name>
</gene>
<dbReference type="AlphaFoldDB" id="A0A1K1YX59"/>
<proteinExistence type="predicted"/>
<dbReference type="EMBL" id="FPJO01000005">
    <property type="protein sequence ID" value="SFX66399.1"/>
    <property type="molecule type" value="Genomic_DNA"/>
</dbReference>
<reference evidence="2 3" key="1">
    <citation type="submission" date="2016-11" db="EMBL/GenBank/DDBJ databases">
        <authorList>
            <person name="Jaros S."/>
            <person name="Januszkiewicz K."/>
            <person name="Wedrychowicz H."/>
        </authorList>
    </citation>
    <scope>NUCLEOTIDE SEQUENCE [LARGE SCALE GENOMIC DNA]</scope>
    <source>
        <strain evidence="2 3">OK807</strain>
    </source>
</reference>
<feature type="region of interest" description="Disordered" evidence="1">
    <location>
        <begin position="69"/>
        <end position="116"/>
    </location>
</feature>
<feature type="compositionally biased region" description="Basic and acidic residues" evidence="1">
    <location>
        <begin position="83"/>
        <end position="96"/>
    </location>
</feature>
<evidence type="ECO:0000313" key="2">
    <source>
        <dbReference type="EMBL" id="SFX66399.1"/>
    </source>
</evidence>
<evidence type="ECO:0000256" key="1">
    <source>
        <dbReference type="SAM" id="MobiDB-lite"/>
    </source>
</evidence>
<dbReference type="Proteomes" id="UP000181909">
    <property type="component" value="Unassembled WGS sequence"/>
</dbReference>
<dbReference type="RefSeq" id="WP_143166473.1">
    <property type="nucleotide sequence ID" value="NZ_CP108276.1"/>
</dbReference>